<reference evidence="1" key="2">
    <citation type="journal article" date="2019" name="IMA Fungus">
        <title>Genome sequencing and comparison of five Tilletia species to identify candidate genes for the detection of regulated species infecting wheat.</title>
        <authorList>
            <person name="Nguyen H.D.T."/>
            <person name="Sultana T."/>
            <person name="Kesanakurti P."/>
            <person name="Hambleton S."/>
        </authorList>
    </citation>
    <scope>NUCLEOTIDE SEQUENCE</scope>
    <source>
        <strain evidence="1">DAOMC 236416</strain>
    </source>
</reference>
<evidence type="ECO:0000313" key="2">
    <source>
        <dbReference type="Proteomes" id="UP000077521"/>
    </source>
</evidence>
<dbReference type="AlphaFoldDB" id="A0A8T8S9M2"/>
<dbReference type="Proteomes" id="UP000077521">
    <property type="component" value="Unassembled WGS sequence"/>
</dbReference>
<gene>
    <name evidence="1" type="ORF">A4X13_0g9425</name>
</gene>
<keyword evidence="2" id="KW-1185">Reference proteome</keyword>
<evidence type="ECO:0000313" key="1">
    <source>
        <dbReference type="EMBL" id="KAE8235642.1"/>
    </source>
</evidence>
<organism evidence="1 2">
    <name type="scientific">Tilletia indica</name>
    <dbReference type="NCBI Taxonomy" id="43049"/>
    <lineage>
        <taxon>Eukaryota</taxon>
        <taxon>Fungi</taxon>
        <taxon>Dikarya</taxon>
        <taxon>Basidiomycota</taxon>
        <taxon>Ustilaginomycotina</taxon>
        <taxon>Exobasidiomycetes</taxon>
        <taxon>Tilletiales</taxon>
        <taxon>Tilletiaceae</taxon>
        <taxon>Tilletia</taxon>
    </lineage>
</organism>
<accession>A0A8T8S9M2</accession>
<dbReference type="EMBL" id="LWDF02002650">
    <property type="protein sequence ID" value="KAE8235642.1"/>
    <property type="molecule type" value="Genomic_DNA"/>
</dbReference>
<feature type="non-terminal residue" evidence="1">
    <location>
        <position position="1"/>
    </location>
</feature>
<comment type="caution">
    <text evidence="1">The sequence shown here is derived from an EMBL/GenBank/DDBJ whole genome shotgun (WGS) entry which is preliminary data.</text>
</comment>
<proteinExistence type="predicted"/>
<reference evidence="1" key="1">
    <citation type="submission" date="2016-04" db="EMBL/GenBank/DDBJ databases">
        <authorList>
            <person name="Nguyen H.D."/>
            <person name="Samba Siva P."/>
            <person name="Cullis J."/>
            <person name="Levesque C.A."/>
            <person name="Hambleton S."/>
        </authorList>
    </citation>
    <scope>NUCLEOTIDE SEQUENCE</scope>
    <source>
        <strain evidence="1">DAOMC 236416</strain>
    </source>
</reference>
<protein>
    <submittedName>
        <fullName evidence="1">Uncharacterized protein</fullName>
    </submittedName>
</protein>
<sequence>MATKALADLAESAMGAGLMTGGVDGALHVAKYLRIKPRPIQSLGETAEMFHLRIAQAMINADVPAQRRTETLIGYKFRVQSIAILVVTSEAIKQLELLSRK</sequence>
<name>A0A8T8S9M2_9BASI</name>